<keyword evidence="4" id="KW-1185">Reference proteome</keyword>
<dbReference type="Proteomes" id="UP000054018">
    <property type="component" value="Unassembled WGS sequence"/>
</dbReference>
<dbReference type="InterPro" id="IPR029058">
    <property type="entry name" value="AB_hydrolase_fold"/>
</dbReference>
<dbReference type="PANTHER" id="PTHR33840:SF2">
    <property type="entry name" value="TLE1 PHOSPHOLIPASE DOMAIN-CONTAINING PROTEIN"/>
    <property type="match status" value="1"/>
</dbReference>
<proteinExistence type="predicted"/>
<dbReference type="HOGENOM" id="CLU_005049_5_0_1"/>
<feature type="domain" description="T6SS Phospholipase effector Tle1-like catalytic" evidence="2">
    <location>
        <begin position="14"/>
        <end position="315"/>
    </location>
</feature>
<accession>A0A0C9ZNK4</accession>
<evidence type="ECO:0000313" key="3">
    <source>
        <dbReference type="EMBL" id="KIK27504.1"/>
    </source>
</evidence>
<dbReference type="InterPro" id="IPR018712">
    <property type="entry name" value="Tle1-like_cat"/>
</dbReference>
<gene>
    <name evidence="3" type="ORF">PISMIDRAFT_28089</name>
</gene>
<dbReference type="Pfam" id="PF09994">
    <property type="entry name" value="T6SS_Tle1-like_cat"/>
    <property type="match status" value="1"/>
</dbReference>
<evidence type="ECO:0000256" key="1">
    <source>
        <dbReference type="SAM" id="MobiDB-lite"/>
    </source>
</evidence>
<dbReference type="EMBL" id="KN833696">
    <property type="protein sequence ID" value="KIK27504.1"/>
    <property type="molecule type" value="Genomic_DNA"/>
</dbReference>
<evidence type="ECO:0000259" key="2">
    <source>
        <dbReference type="Pfam" id="PF09994"/>
    </source>
</evidence>
<reference evidence="3 4" key="1">
    <citation type="submission" date="2014-04" db="EMBL/GenBank/DDBJ databases">
        <authorList>
            <consortium name="DOE Joint Genome Institute"/>
            <person name="Kuo A."/>
            <person name="Kohler A."/>
            <person name="Costa M.D."/>
            <person name="Nagy L.G."/>
            <person name="Floudas D."/>
            <person name="Copeland A."/>
            <person name="Barry K.W."/>
            <person name="Cichocki N."/>
            <person name="Veneault-Fourrey C."/>
            <person name="LaButti K."/>
            <person name="Lindquist E.A."/>
            <person name="Lipzen A."/>
            <person name="Lundell T."/>
            <person name="Morin E."/>
            <person name="Murat C."/>
            <person name="Sun H."/>
            <person name="Tunlid A."/>
            <person name="Henrissat B."/>
            <person name="Grigoriev I.V."/>
            <person name="Hibbett D.S."/>
            <person name="Martin F."/>
            <person name="Nordberg H.P."/>
            <person name="Cantor M.N."/>
            <person name="Hua S.X."/>
        </authorList>
    </citation>
    <scope>NUCLEOTIDE SEQUENCE [LARGE SCALE GENOMIC DNA]</scope>
    <source>
        <strain evidence="3 4">441</strain>
    </source>
</reference>
<protein>
    <recommendedName>
        <fullName evidence="2">T6SS Phospholipase effector Tle1-like catalytic domain-containing protein</fullName>
    </recommendedName>
</protein>
<sequence>MKADNQGREAAGPRTLVLCFDGTASQFDSRNTNVVKLFGLLRKDDMDKQRCYYQPGIGTYFDPSAVSPLFSRWAQLLDRAIAWYLDEHVMDGYKFLMSNYRTGDKICLFGFSRGAYTARALAGMLAKVGLLPHDNLQSVTFAYKYYTRRDKKGIALVKQFKKEFCQDVDVEFVGVWDTVQSTGILLSRSLPFTDSNTFVTTFRHALSLDEHRAKYRPNLYHRPPKKEKSSLVQKAKSGVTRVLNLLHGKHDTSLGGDNLAECSTSELGPEQLAPLETDVLEVWFAGCHGDVGGGNVPNDEKVSLAQIPLRWMIEQVIASGCGVLFKDEGLKDLGITVQPVPAQAGKEAVAVASDVKPCDVKDLAPTSNSPPGPSPTGVADPEFEDAIAPLYDKLQITKAWWLLEIIPLPWSWQDDNGKWHGRWGIHLGKGRVIPYHRPIFHHTVKLRMDYAPLKYRPRALYNYDEVYT</sequence>
<name>A0A0C9ZNK4_9AGAM</name>
<feature type="region of interest" description="Disordered" evidence="1">
    <location>
        <begin position="360"/>
        <end position="379"/>
    </location>
</feature>
<dbReference type="AlphaFoldDB" id="A0A0C9ZNK4"/>
<dbReference type="PANTHER" id="PTHR33840">
    <property type="match status" value="1"/>
</dbReference>
<dbReference type="OrthoDB" id="3162439at2759"/>
<organism evidence="3 4">
    <name type="scientific">Pisolithus microcarpus 441</name>
    <dbReference type="NCBI Taxonomy" id="765257"/>
    <lineage>
        <taxon>Eukaryota</taxon>
        <taxon>Fungi</taxon>
        <taxon>Dikarya</taxon>
        <taxon>Basidiomycota</taxon>
        <taxon>Agaricomycotina</taxon>
        <taxon>Agaricomycetes</taxon>
        <taxon>Agaricomycetidae</taxon>
        <taxon>Boletales</taxon>
        <taxon>Sclerodermatineae</taxon>
        <taxon>Pisolithaceae</taxon>
        <taxon>Pisolithus</taxon>
    </lineage>
</organism>
<reference evidence="4" key="2">
    <citation type="submission" date="2015-01" db="EMBL/GenBank/DDBJ databases">
        <title>Evolutionary Origins and Diversification of the Mycorrhizal Mutualists.</title>
        <authorList>
            <consortium name="DOE Joint Genome Institute"/>
            <consortium name="Mycorrhizal Genomics Consortium"/>
            <person name="Kohler A."/>
            <person name="Kuo A."/>
            <person name="Nagy L.G."/>
            <person name="Floudas D."/>
            <person name="Copeland A."/>
            <person name="Barry K.W."/>
            <person name="Cichocki N."/>
            <person name="Veneault-Fourrey C."/>
            <person name="LaButti K."/>
            <person name="Lindquist E.A."/>
            <person name="Lipzen A."/>
            <person name="Lundell T."/>
            <person name="Morin E."/>
            <person name="Murat C."/>
            <person name="Riley R."/>
            <person name="Ohm R."/>
            <person name="Sun H."/>
            <person name="Tunlid A."/>
            <person name="Henrissat B."/>
            <person name="Grigoriev I.V."/>
            <person name="Hibbett D.S."/>
            <person name="Martin F."/>
        </authorList>
    </citation>
    <scope>NUCLEOTIDE SEQUENCE [LARGE SCALE GENOMIC DNA]</scope>
    <source>
        <strain evidence="4">441</strain>
    </source>
</reference>
<dbReference type="SUPFAM" id="SSF53474">
    <property type="entry name" value="alpha/beta-Hydrolases"/>
    <property type="match status" value="1"/>
</dbReference>
<evidence type="ECO:0000313" key="4">
    <source>
        <dbReference type="Proteomes" id="UP000054018"/>
    </source>
</evidence>
<dbReference type="STRING" id="765257.A0A0C9ZNK4"/>